<reference evidence="1 2" key="1">
    <citation type="submission" date="2024-02" db="EMBL/GenBank/DDBJ databases">
        <title>Expansion and revision of Xanthobacter and proposal of Roseixanthobacter gen. nov.</title>
        <authorList>
            <person name="Soltysiak M.P.M."/>
            <person name="Jalihal A."/>
            <person name="Ory A."/>
            <person name="Chrisophersen C."/>
            <person name="Lee A.D."/>
            <person name="Boulton J."/>
            <person name="Springer M."/>
        </authorList>
    </citation>
    <scope>NUCLEOTIDE SEQUENCE [LARGE SCALE GENOMIC DNA]</scope>
    <source>
        <strain evidence="1 2">23A</strain>
    </source>
</reference>
<dbReference type="Proteomes" id="UP001604002">
    <property type="component" value="Unassembled WGS sequence"/>
</dbReference>
<evidence type="ECO:0008006" key="3">
    <source>
        <dbReference type="Google" id="ProtNLM"/>
    </source>
</evidence>
<protein>
    <recommendedName>
        <fullName evidence="3">Phosphohydrolase</fullName>
    </recommendedName>
</protein>
<accession>A0ABW6ZQI8</accession>
<dbReference type="Gene3D" id="1.10.3210.10">
    <property type="entry name" value="Hypothetical protein af1432"/>
    <property type="match status" value="1"/>
</dbReference>
<evidence type="ECO:0000313" key="2">
    <source>
        <dbReference type="Proteomes" id="UP001604002"/>
    </source>
</evidence>
<dbReference type="RefSeq" id="WP_393990820.1">
    <property type="nucleotide sequence ID" value="NZ_JBAFVH010000001.1"/>
</dbReference>
<gene>
    <name evidence="1" type="ORF">V5F32_00985</name>
</gene>
<dbReference type="EMBL" id="JBAFVH010000001">
    <property type="protein sequence ID" value="MFG1370732.1"/>
    <property type="molecule type" value="Genomic_DNA"/>
</dbReference>
<name>A0ABW6ZQI8_9HYPH</name>
<dbReference type="SUPFAM" id="SSF109604">
    <property type="entry name" value="HD-domain/PDEase-like"/>
    <property type="match status" value="1"/>
</dbReference>
<evidence type="ECO:0000313" key="1">
    <source>
        <dbReference type="EMBL" id="MFG1370732.1"/>
    </source>
</evidence>
<keyword evidence="2" id="KW-1185">Reference proteome</keyword>
<proteinExistence type="predicted"/>
<organism evidence="1 2">
    <name type="scientific">Xanthobacter oligotrophicus</name>
    <dbReference type="NCBI Taxonomy" id="2607286"/>
    <lineage>
        <taxon>Bacteria</taxon>
        <taxon>Pseudomonadati</taxon>
        <taxon>Pseudomonadota</taxon>
        <taxon>Alphaproteobacteria</taxon>
        <taxon>Hyphomicrobiales</taxon>
        <taxon>Xanthobacteraceae</taxon>
        <taxon>Xanthobacter</taxon>
    </lineage>
</organism>
<comment type="caution">
    <text evidence="1">The sequence shown here is derived from an EMBL/GenBank/DDBJ whole genome shotgun (WGS) entry which is preliminary data.</text>
</comment>
<sequence length="232" mass="25325">MSDFWIQTGTGRALDLMSPTAAMIDLEQDVAEALAREPRFGGHVRSGPYSVAQHCVLGADCIERATGSVAVARAFLLHDAHEAYCKDIMTPLARALDARVYARILHRLGQRVPNIRPEVEEAVAAGVFADVLKGLKADLDRAIHEAAGHPWPLDPTIATKVAEWDLAMIAAERVHLMARAPKPWAASVERAAPARIAGRIAVWPWPKAADEWRARLHKYFPNLAAKARPSAA</sequence>